<dbReference type="Gene3D" id="3.40.50.11440">
    <property type="match status" value="1"/>
</dbReference>
<dbReference type="STRING" id="545695.TREAZ_1897"/>
<dbReference type="Gene3D" id="3.90.226.30">
    <property type="match status" value="1"/>
</dbReference>
<dbReference type="RefSeq" id="WP_015710139.1">
    <property type="nucleotide sequence ID" value="NC_015577.1"/>
</dbReference>
<reference evidence="3" key="1">
    <citation type="submission" date="2009-12" db="EMBL/GenBank/DDBJ databases">
        <title>Complete sequence of Treponema azotonutricium strain ZAS-9.</title>
        <authorList>
            <person name="Tetu S.G."/>
            <person name="Matson E."/>
            <person name="Ren Q."/>
            <person name="Seshadri R."/>
            <person name="Elbourne L."/>
            <person name="Hassan K.A."/>
            <person name="Durkin A."/>
            <person name="Radune D."/>
            <person name="Mohamoud Y."/>
            <person name="Shay R."/>
            <person name="Jin S."/>
            <person name="Zhang X."/>
            <person name="Lucey K."/>
            <person name="Ballor N.R."/>
            <person name="Ottesen E."/>
            <person name="Rosenthal R."/>
            <person name="Allen A."/>
            <person name="Leadbetter J.R."/>
            <person name="Paulsen I.T."/>
        </authorList>
    </citation>
    <scope>NUCLEOTIDE SEQUENCE [LARGE SCALE GENOMIC DNA]</scope>
    <source>
        <strain evidence="3">ATCC BAA-888 / DSM 13862 / ZAS-9</strain>
    </source>
</reference>
<feature type="domain" description="LarA-like N-terminal" evidence="1">
    <location>
        <begin position="65"/>
        <end position="183"/>
    </location>
</feature>
<keyword evidence="3" id="KW-1185">Reference proteome</keyword>
<reference evidence="2 3" key="2">
    <citation type="journal article" date="2011" name="ISME J.">
        <title>RNA-seq reveals cooperative metabolic interactions between two termite-gut spirochete species in co-culture.</title>
        <authorList>
            <person name="Rosenthal A.Z."/>
            <person name="Matson E.G."/>
            <person name="Eldar A."/>
            <person name="Leadbetter J.R."/>
        </authorList>
    </citation>
    <scope>NUCLEOTIDE SEQUENCE [LARGE SCALE GENOMIC DNA]</scope>
    <source>
        <strain evidence="3">ATCC BAA-888 / DSM 13862 / ZAS-9</strain>
    </source>
</reference>
<dbReference type="PANTHER" id="PTHR33171:SF17">
    <property type="entry name" value="LARA-LIKE N-TERMINAL DOMAIN-CONTAINING PROTEIN"/>
    <property type="match status" value="1"/>
</dbReference>
<sequence>MSEKTYLAKGGPLLDLSDQEIDELFSQALHDALGDIKGSGPALLLPPDITRFHSRAGFLTDIASRELSCTVMPALGTHMPMTNAELGRMFPKTPLDKFRVHDWRNDVVELGRLDAAWVEKATEGKVGYDFPVQVNKLLANGGFSLIVSMGQVVPHEVIGMANHAKNLLVGTGGKEAIDKSHFAGACYGMERMMGRADTPVRAMFDEGLRCFGNKLPPVLYALTVIGSRSDGSLAVRGLFVGFGRECFAKAAALAREVNVDIMDEPIHKAVVYLEPEEFRTTWLGNKAIYRTRMAMADGGELLILAPALERFGEDLGVDALIRKFGYRPGKVILEKAASEKELAENLSVAAHLIHGSSEGRFTVRYCPGPGLSRAEIESVGYEWGSLEEVLARYDVRKLSLGWNTLADGERIFFVPNPALGLWAERARFGV</sequence>
<dbReference type="OrthoDB" id="9770545at2"/>
<dbReference type="KEGG" id="taz:TREAZ_1897"/>
<dbReference type="InterPro" id="IPR048068">
    <property type="entry name" value="LarA-like"/>
</dbReference>
<dbReference type="eggNOG" id="COG3875">
    <property type="taxonomic scope" value="Bacteria"/>
</dbReference>
<accession>F5YBB3</accession>
<name>F5YBB3_LEAAZ</name>
<evidence type="ECO:0000313" key="2">
    <source>
        <dbReference type="EMBL" id="AEF80090.1"/>
    </source>
</evidence>
<protein>
    <recommendedName>
        <fullName evidence="1">LarA-like N-terminal domain-containing protein</fullName>
    </recommendedName>
</protein>
<dbReference type="HOGENOM" id="CLU_619420_0_0_12"/>
<dbReference type="InterPro" id="IPR018657">
    <property type="entry name" value="LarA-like_N"/>
</dbReference>
<evidence type="ECO:0000259" key="1">
    <source>
        <dbReference type="Pfam" id="PF09861"/>
    </source>
</evidence>
<dbReference type="InParanoid" id="F5YBB3"/>
<dbReference type="PANTHER" id="PTHR33171">
    <property type="entry name" value="LAR_N DOMAIN-CONTAINING PROTEIN"/>
    <property type="match status" value="1"/>
</dbReference>
<dbReference type="Pfam" id="PF09861">
    <property type="entry name" value="Lar_N"/>
    <property type="match status" value="1"/>
</dbReference>
<evidence type="ECO:0000313" key="3">
    <source>
        <dbReference type="Proteomes" id="UP000009222"/>
    </source>
</evidence>
<proteinExistence type="predicted"/>
<dbReference type="Proteomes" id="UP000009222">
    <property type="component" value="Chromosome"/>
</dbReference>
<dbReference type="EMBL" id="CP001841">
    <property type="protein sequence ID" value="AEF80090.1"/>
    <property type="molecule type" value="Genomic_DNA"/>
</dbReference>
<gene>
    <name evidence="2" type="ordered locus">TREAZ_1897</name>
</gene>
<dbReference type="GO" id="GO:0050043">
    <property type="term" value="F:lactate racemase activity"/>
    <property type="evidence" value="ECO:0007669"/>
    <property type="project" value="InterPro"/>
</dbReference>
<organism evidence="2 3">
    <name type="scientific">Leadbettera azotonutricia (strain ATCC BAA-888 / DSM 13862 / ZAS-9)</name>
    <name type="common">Treponema azotonutricium</name>
    <dbReference type="NCBI Taxonomy" id="545695"/>
    <lineage>
        <taxon>Bacteria</taxon>
        <taxon>Pseudomonadati</taxon>
        <taxon>Spirochaetota</taxon>
        <taxon>Spirochaetia</taxon>
        <taxon>Spirochaetales</taxon>
        <taxon>Breznakiellaceae</taxon>
        <taxon>Leadbettera</taxon>
    </lineage>
</organism>
<dbReference type="InterPro" id="IPR043166">
    <property type="entry name" value="LarA-like_C"/>
</dbReference>
<dbReference type="AlphaFoldDB" id="F5YBB3"/>